<feature type="region of interest" description="Disordered" evidence="1">
    <location>
        <begin position="69"/>
        <end position="90"/>
    </location>
</feature>
<protein>
    <submittedName>
        <fullName evidence="2">Uncharacterized protein</fullName>
    </submittedName>
</protein>
<evidence type="ECO:0000313" key="2">
    <source>
        <dbReference type="EMBL" id="MDP9729397.1"/>
    </source>
</evidence>
<dbReference type="Proteomes" id="UP001229209">
    <property type="component" value="Unassembled WGS sequence"/>
</dbReference>
<comment type="caution">
    <text evidence="2">The sequence shown here is derived from an EMBL/GenBank/DDBJ whole genome shotgun (WGS) entry which is preliminary data.</text>
</comment>
<dbReference type="EMBL" id="JAURUO010000013">
    <property type="protein sequence ID" value="MDP9729397.1"/>
    <property type="molecule type" value="Genomic_DNA"/>
</dbReference>
<evidence type="ECO:0000256" key="1">
    <source>
        <dbReference type="SAM" id="MobiDB-lite"/>
    </source>
</evidence>
<evidence type="ECO:0000313" key="3">
    <source>
        <dbReference type="Proteomes" id="UP001229209"/>
    </source>
</evidence>
<organism evidence="2 3">
    <name type="scientific">Alicyclobacillus tolerans</name>
    <dbReference type="NCBI Taxonomy" id="90970"/>
    <lineage>
        <taxon>Bacteria</taxon>
        <taxon>Bacillati</taxon>
        <taxon>Bacillota</taxon>
        <taxon>Bacilli</taxon>
        <taxon>Bacillales</taxon>
        <taxon>Alicyclobacillaceae</taxon>
        <taxon>Alicyclobacillus</taxon>
    </lineage>
</organism>
<reference evidence="2 3" key="1">
    <citation type="submission" date="2023-07" db="EMBL/GenBank/DDBJ databases">
        <title>Genomic Encyclopedia of Type Strains, Phase IV (KMG-IV): sequencing the most valuable type-strain genomes for metagenomic binning, comparative biology and taxonomic classification.</title>
        <authorList>
            <person name="Goeker M."/>
        </authorList>
    </citation>
    <scope>NUCLEOTIDE SEQUENCE [LARGE SCALE GENOMIC DNA]</scope>
    <source>
        <strain evidence="2 3">DSM 25924</strain>
    </source>
</reference>
<name>A0ABT9LYQ9_9BACL</name>
<feature type="compositionally biased region" description="Basic and acidic residues" evidence="1">
    <location>
        <begin position="69"/>
        <end position="81"/>
    </location>
</feature>
<proteinExistence type="predicted"/>
<accession>A0ABT9LYQ9</accession>
<dbReference type="RefSeq" id="WP_203115664.1">
    <property type="nucleotide sequence ID" value="NZ_JAURUO010000013.1"/>
</dbReference>
<sequence length="90" mass="10278">MQQESLRLVNSNGQISIGKKYAGKTFSVIDMGDGILQLKEGTFIPKSEEWLFEPDVSEDLKRAIEWAEHHEPKETDLEELGKQVQNDDEC</sequence>
<keyword evidence="3" id="KW-1185">Reference proteome</keyword>
<gene>
    <name evidence="2" type="ORF">J2S04_002370</name>
</gene>